<protein>
    <recommendedName>
        <fullName evidence="5">CHHC U11-48K-type domain-containing protein</fullName>
    </recommendedName>
</protein>
<reference evidence="6 7" key="1">
    <citation type="submission" date="2023-09" db="EMBL/GenBank/DDBJ databases">
        <title>Nesidiocoris tenuis whole genome shotgun sequence.</title>
        <authorList>
            <person name="Shibata T."/>
            <person name="Shimoda M."/>
            <person name="Kobayashi T."/>
            <person name="Uehara T."/>
        </authorList>
    </citation>
    <scope>NUCLEOTIDE SEQUENCE [LARGE SCALE GENOMIC DNA]</scope>
    <source>
        <strain evidence="6 7">Japan</strain>
    </source>
</reference>
<dbReference type="PROSITE" id="PS51800">
    <property type="entry name" value="ZF_CHHC_U11_48K"/>
    <property type="match status" value="1"/>
</dbReference>
<evidence type="ECO:0000313" key="6">
    <source>
        <dbReference type="EMBL" id="BES87273.1"/>
    </source>
</evidence>
<accession>A0ABN7A5X2</accession>
<feature type="region of interest" description="Disordered" evidence="4">
    <location>
        <begin position="192"/>
        <end position="287"/>
    </location>
</feature>
<feature type="compositionally biased region" description="Basic and acidic residues" evidence="4">
    <location>
        <begin position="192"/>
        <end position="203"/>
    </location>
</feature>
<evidence type="ECO:0000256" key="1">
    <source>
        <dbReference type="ARBA" id="ARBA00022723"/>
    </source>
</evidence>
<dbReference type="InterPro" id="IPR022776">
    <property type="entry name" value="TRM13/UPF0224_CHHC_Znf_dom"/>
</dbReference>
<evidence type="ECO:0000259" key="5">
    <source>
        <dbReference type="PROSITE" id="PS51800"/>
    </source>
</evidence>
<evidence type="ECO:0000313" key="7">
    <source>
        <dbReference type="Proteomes" id="UP001307889"/>
    </source>
</evidence>
<organism evidence="6 7">
    <name type="scientific">Nesidiocoris tenuis</name>
    <dbReference type="NCBI Taxonomy" id="355587"/>
    <lineage>
        <taxon>Eukaryota</taxon>
        <taxon>Metazoa</taxon>
        <taxon>Ecdysozoa</taxon>
        <taxon>Arthropoda</taxon>
        <taxon>Hexapoda</taxon>
        <taxon>Insecta</taxon>
        <taxon>Pterygota</taxon>
        <taxon>Neoptera</taxon>
        <taxon>Paraneoptera</taxon>
        <taxon>Hemiptera</taxon>
        <taxon>Heteroptera</taxon>
        <taxon>Panheteroptera</taxon>
        <taxon>Cimicomorpha</taxon>
        <taxon>Miridae</taxon>
        <taxon>Dicyphina</taxon>
        <taxon>Nesidiocoris</taxon>
    </lineage>
</organism>
<keyword evidence="3" id="KW-0862">Zinc</keyword>
<feature type="compositionally biased region" description="Polar residues" evidence="4">
    <location>
        <begin position="363"/>
        <end position="396"/>
    </location>
</feature>
<evidence type="ECO:0000256" key="3">
    <source>
        <dbReference type="ARBA" id="ARBA00022833"/>
    </source>
</evidence>
<keyword evidence="1" id="KW-0479">Metal-binding</keyword>
<dbReference type="EMBL" id="AP028909">
    <property type="protein sequence ID" value="BES87273.1"/>
    <property type="molecule type" value="Genomic_DNA"/>
</dbReference>
<dbReference type="Pfam" id="PF05253">
    <property type="entry name" value="zf-U11-48K"/>
    <property type="match status" value="2"/>
</dbReference>
<feature type="compositionally biased region" description="Polar residues" evidence="4">
    <location>
        <begin position="240"/>
        <end position="273"/>
    </location>
</feature>
<sequence>MRPCFCPRYVCVGSFFLPSTPNSRLASPLLVCAHPKTLYFSRFRSTSGPATMDPSNYVQCPYEPSHSILKTQIQFHLLKDHPNYVGPRKEPCPFNTTHLIDVALLEEHKRTCPDRGIIDNFVVSVGRDTLPQGIAPVTNYNISYDDSDIWDDQPSSESILNRIKQAAEEKPILINSVGLPKAKKREHILQERRRHQKLDEPQHSKPVPRLTQQSSSSVPVRPNFPGEKYSTANPPMPTSVPHSETTNSQSISNGASNFVKTASSEPAVPNNNEADFPSLDGNAGNRPLRRNAALSGFLKGADVKEAETAQTKPATNAWGKPLERSAQEEISVPYGMSRGSRMGYSSQGMAGRSVSNPWARGQGSMTRGTGASYTSNGSREINPSSTDEFPSLSQSTRGKRAM</sequence>
<gene>
    <name evidence="6" type="ORF">NTJ_00078</name>
</gene>
<feature type="domain" description="CHHC U11-48K-type" evidence="5">
    <location>
        <begin position="89"/>
        <end position="116"/>
    </location>
</feature>
<evidence type="ECO:0000256" key="4">
    <source>
        <dbReference type="SAM" id="MobiDB-lite"/>
    </source>
</evidence>
<name>A0ABN7A5X2_9HEMI</name>
<keyword evidence="7" id="KW-1185">Reference proteome</keyword>
<dbReference type="Proteomes" id="UP001307889">
    <property type="component" value="Chromosome 1"/>
</dbReference>
<keyword evidence="2" id="KW-0863">Zinc-finger</keyword>
<evidence type="ECO:0000256" key="2">
    <source>
        <dbReference type="ARBA" id="ARBA00022771"/>
    </source>
</evidence>
<feature type="region of interest" description="Disordered" evidence="4">
    <location>
        <begin position="343"/>
        <end position="402"/>
    </location>
</feature>
<proteinExistence type="predicted"/>